<gene>
    <name evidence="1" type="ORF">MILVUS5_LOCUS20381</name>
</gene>
<accession>A0ACB0K8X9</accession>
<comment type="caution">
    <text evidence="1">The sequence shown here is derived from an EMBL/GenBank/DDBJ whole genome shotgun (WGS) entry which is preliminary data.</text>
</comment>
<protein>
    <submittedName>
        <fullName evidence="1">Uncharacterized protein</fullName>
    </submittedName>
</protein>
<reference evidence="1" key="1">
    <citation type="submission" date="2023-10" db="EMBL/GenBank/DDBJ databases">
        <authorList>
            <person name="Rodriguez Cubillos JULIANA M."/>
            <person name="De Vega J."/>
        </authorList>
    </citation>
    <scope>NUCLEOTIDE SEQUENCE</scope>
</reference>
<dbReference type="Proteomes" id="UP001177021">
    <property type="component" value="Unassembled WGS sequence"/>
</dbReference>
<keyword evidence="2" id="KW-1185">Reference proteome</keyword>
<evidence type="ECO:0000313" key="1">
    <source>
        <dbReference type="EMBL" id="CAJ2652971.1"/>
    </source>
</evidence>
<evidence type="ECO:0000313" key="2">
    <source>
        <dbReference type="Proteomes" id="UP001177021"/>
    </source>
</evidence>
<dbReference type="EMBL" id="CASHSV030000206">
    <property type="protein sequence ID" value="CAJ2652971.1"/>
    <property type="molecule type" value="Genomic_DNA"/>
</dbReference>
<organism evidence="1 2">
    <name type="scientific">Trifolium pratense</name>
    <name type="common">Red clover</name>
    <dbReference type="NCBI Taxonomy" id="57577"/>
    <lineage>
        <taxon>Eukaryota</taxon>
        <taxon>Viridiplantae</taxon>
        <taxon>Streptophyta</taxon>
        <taxon>Embryophyta</taxon>
        <taxon>Tracheophyta</taxon>
        <taxon>Spermatophyta</taxon>
        <taxon>Magnoliopsida</taxon>
        <taxon>eudicotyledons</taxon>
        <taxon>Gunneridae</taxon>
        <taxon>Pentapetalae</taxon>
        <taxon>rosids</taxon>
        <taxon>fabids</taxon>
        <taxon>Fabales</taxon>
        <taxon>Fabaceae</taxon>
        <taxon>Papilionoideae</taxon>
        <taxon>50 kb inversion clade</taxon>
        <taxon>NPAAA clade</taxon>
        <taxon>Hologalegina</taxon>
        <taxon>IRL clade</taxon>
        <taxon>Trifolieae</taxon>
        <taxon>Trifolium</taxon>
    </lineage>
</organism>
<name>A0ACB0K8X9_TRIPR</name>
<proteinExistence type="predicted"/>
<sequence>MLRTTQLQNYNWIATYVVMWYLCHIYIDEEYGKLMPRQRNLPSHPPSILHILCHHNTSDNPSIMTYASNSLTV</sequence>